<organism evidence="6 7">
    <name type="scientific">Chitinophaga cymbidii</name>
    <dbReference type="NCBI Taxonomy" id="1096750"/>
    <lineage>
        <taxon>Bacteria</taxon>
        <taxon>Pseudomonadati</taxon>
        <taxon>Bacteroidota</taxon>
        <taxon>Chitinophagia</taxon>
        <taxon>Chitinophagales</taxon>
        <taxon>Chitinophagaceae</taxon>
        <taxon>Chitinophaga</taxon>
    </lineage>
</organism>
<evidence type="ECO:0000313" key="6">
    <source>
        <dbReference type="EMBL" id="GEP96849.1"/>
    </source>
</evidence>
<evidence type="ECO:0000256" key="4">
    <source>
        <dbReference type="ARBA" id="ARBA00023163"/>
    </source>
</evidence>
<dbReference type="NCBIfam" id="TIGR02937">
    <property type="entry name" value="sigma70-ECF"/>
    <property type="match status" value="1"/>
</dbReference>
<dbReference type="EMBL" id="BKAU01000003">
    <property type="protein sequence ID" value="GEP96849.1"/>
    <property type="molecule type" value="Genomic_DNA"/>
</dbReference>
<gene>
    <name evidence="6" type="ORF">CCY01nite_31090</name>
</gene>
<dbReference type="InterPro" id="IPR013325">
    <property type="entry name" value="RNA_pol_sigma_r2"/>
</dbReference>
<dbReference type="AlphaFoldDB" id="A0A512RMF6"/>
<name>A0A512RMF6_9BACT</name>
<evidence type="ECO:0000256" key="2">
    <source>
        <dbReference type="ARBA" id="ARBA00023015"/>
    </source>
</evidence>
<dbReference type="InterPro" id="IPR013249">
    <property type="entry name" value="RNA_pol_sigma70_r4_t2"/>
</dbReference>
<evidence type="ECO:0000313" key="7">
    <source>
        <dbReference type="Proteomes" id="UP000321436"/>
    </source>
</evidence>
<evidence type="ECO:0000256" key="1">
    <source>
        <dbReference type="ARBA" id="ARBA00010641"/>
    </source>
</evidence>
<dbReference type="PANTHER" id="PTHR43133">
    <property type="entry name" value="RNA POLYMERASE ECF-TYPE SIGMA FACTO"/>
    <property type="match status" value="1"/>
</dbReference>
<evidence type="ECO:0000256" key="3">
    <source>
        <dbReference type="ARBA" id="ARBA00023082"/>
    </source>
</evidence>
<dbReference type="RefSeq" id="WP_186831086.1">
    <property type="nucleotide sequence ID" value="NZ_BKAU01000003.1"/>
</dbReference>
<dbReference type="PANTHER" id="PTHR43133:SF46">
    <property type="entry name" value="RNA POLYMERASE SIGMA-70 FACTOR ECF SUBFAMILY"/>
    <property type="match status" value="1"/>
</dbReference>
<dbReference type="Gene3D" id="1.10.1740.10">
    <property type="match status" value="1"/>
</dbReference>
<dbReference type="GO" id="GO:0000428">
    <property type="term" value="C:DNA-directed RNA polymerase complex"/>
    <property type="evidence" value="ECO:0007669"/>
    <property type="project" value="UniProtKB-KW"/>
</dbReference>
<keyword evidence="3" id="KW-0731">Sigma factor</keyword>
<evidence type="ECO:0000259" key="5">
    <source>
        <dbReference type="Pfam" id="PF08281"/>
    </source>
</evidence>
<reference evidence="6 7" key="1">
    <citation type="submission" date="2019-07" db="EMBL/GenBank/DDBJ databases">
        <title>Whole genome shotgun sequence of Chitinophaga cymbidii NBRC 109752.</title>
        <authorList>
            <person name="Hosoyama A."/>
            <person name="Uohara A."/>
            <person name="Ohji S."/>
            <person name="Ichikawa N."/>
        </authorList>
    </citation>
    <scope>NUCLEOTIDE SEQUENCE [LARGE SCALE GENOMIC DNA]</scope>
    <source>
        <strain evidence="6 7">NBRC 109752</strain>
    </source>
</reference>
<keyword evidence="2" id="KW-0805">Transcription regulation</keyword>
<keyword evidence="7" id="KW-1185">Reference proteome</keyword>
<comment type="similarity">
    <text evidence="1">Belongs to the sigma-70 factor family. ECF subfamily.</text>
</comment>
<dbReference type="Pfam" id="PF08281">
    <property type="entry name" value="Sigma70_r4_2"/>
    <property type="match status" value="1"/>
</dbReference>
<dbReference type="Proteomes" id="UP000321436">
    <property type="component" value="Unassembled WGS sequence"/>
</dbReference>
<dbReference type="Gene3D" id="1.10.10.10">
    <property type="entry name" value="Winged helix-like DNA-binding domain superfamily/Winged helix DNA-binding domain"/>
    <property type="match status" value="1"/>
</dbReference>
<keyword evidence="4" id="KW-0804">Transcription</keyword>
<dbReference type="GO" id="GO:0006352">
    <property type="term" value="P:DNA-templated transcription initiation"/>
    <property type="evidence" value="ECO:0007669"/>
    <property type="project" value="InterPro"/>
</dbReference>
<dbReference type="InterPro" id="IPR039425">
    <property type="entry name" value="RNA_pol_sigma-70-like"/>
</dbReference>
<dbReference type="InterPro" id="IPR013324">
    <property type="entry name" value="RNA_pol_sigma_r3/r4-like"/>
</dbReference>
<proteinExistence type="inferred from homology"/>
<accession>A0A512RMF6</accession>
<feature type="domain" description="RNA polymerase sigma factor 70 region 4 type 2" evidence="5">
    <location>
        <begin position="127"/>
        <end position="179"/>
    </location>
</feature>
<dbReference type="GO" id="GO:0016987">
    <property type="term" value="F:sigma factor activity"/>
    <property type="evidence" value="ECO:0007669"/>
    <property type="project" value="UniProtKB-KW"/>
</dbReference>
<protein>
    <submittedName>
        <fullName evidence="6">DNA-directed RNA polymerase sigma-70 factor</fullName>
    </submittedName>
</protein>
<dbReference type="InterPro" id="IPR014284">
    <property type="entry name" value="RNA_pol_sigma-70_dom"/>
</dbReference>
<dbReference type="SUPFAM" id="SSF88946">
    <property type="entry name" value="Sigma2 domain of RNA polymerase sigma factors"/>
    <property type="match status" value="1"/>
</dbReference>
<sequence length="200" mass="23801">MNHLQHFTDENALWTAIREGQTGAFKVLYEAYADVLYRYGLRYFREEETVKDCMHDLFVDLHRYHRNLSPSVNIRFYLLGAFRRKLHEVRKKSMSLHLGAYADPAFMIEYDTEHHIMAGEQQKETLRRLSAALQLLPARQKEVLYLRYNTELSYEEVAEIMKISIATCRTLAYRAFQQLREQLKSVPVYYLVICLFNCLF</sequence>
<dbReference type="InterPro" id="IPR036388">
    <property type="entry name" value="WH-like_DNA-bd_sf"/>
</dbReference>
<keyword evidence="6" id="KW-0240">DNA-directed RNA polymerase</keyword>
<dbReference type="SUPFAM" id="SSF88659">
    <property type="entry name" value="Sigma3 and sigma4 domains of RNA polymerase sigma factors"/>
    <property type="match status" value="1"/>
</dbReference>
<dbReference type="CDD" id="cd06171">
    <property type="entry name" value="Sigma70_r4"/>
    <property type="match status" value="1"/>
</dbReference>
<comment type="caution">
    <text evidence="6">The sequence shown here is derived from an EMBL/GenBank/DDBJ whole genome shotgun (WGS) entry which is preliminary data.</text>
</comment>